<evidence type="ECO:0000313" key="5">
    <source>
        <dbReference type="Proteomes" id="UP000249299"/>
    </source>
</evidence>
<dbReference type="InterPro" id="IPR045595">
    <property type="entry name" value="SufBD_N"/>
</dbReference>
<dbReference type="SUPFAM" id="SSF101960">
    <property type="entry name" value="Stabilizer of iron transporter SufD"/>
    <property type="match status" value="1"/>
</dbReference>
<proteinExistence type="inferred from homology"/>
<feature type="domain" description="SUF system FeS cluster assembly SufBD N-terminal" evidence="3">
    <location>
        <begin position="26"/>
        <end position="61"/>
    </location>
</feature>
<feature type="domain" description="SUF system FeS cluster assembly SufBD core" evidence="2">
    <location>
        <begin position="181"/>
        <end position="408"/>
    </location>
</feature>
<gene>
    <name evidence="4" type="primary">sufD</name>
    <name evidence="4" type="ORF">CH339_03815</name>
</gene>
<keyword evidence="5" id="KW-1185">Reference proteome</keyword>
<dbReference type="InterPro" id="IPR055346">
    <property type="entry name" value="Fe-S_cluster_assembly_SufBD"/>
</dbReference>
<dbReference type="Pfam" id="PF01458">
    <property type="entry name" value="SUFBD_core"/>
    <property type="match status" value="1"/>
</dbReference>
<evidence type="ECO:0000259" key="3">
    <source>
        <dbReference type="Pfam" id="PF19295"/>
    </source>
</evidence>
<dbReference type="GO" id="GO:0016226">
    <property type="term" value="P:iron-sulfur cluster assembly"/>
    <property type="evidence" value="ECO:0007669"/>
    <property type="project" value="InterPro"/>
</dbReference>
<protein>
    <submittedName>
        <fullName evidence="4">Fe-S cluster assembly protein SufD</fullName>
    </submittedName>
</protein>
<dbReference type="AlphaFoldDB" id="A0A327JUA9"/>
<dbReference type="InterPro" id="IPR000825">
    <property type="entry name" value="SUF_FeS_clus_asmbl_SufBD_core"/>
</dbReference>
<dbReference type="InterPro" id="IPR011542">
    <property type="entry name" value="SUF_FeS_clus_asmbl_SufD"/>
</dbReference>
<dbReference type="PANTHER" id="PTHR43575:SF1">
    <property type="entry name" value="PROTEIN ABCI7, CHLOROPLASTIC"/>
    <property type="match status" value="1"/>
</dbReference>
<reference evidence="4 5" key="1">
    <citation type="submission" date="2017-07" db="EMBL/GenBank/DDBJ databases">
        <title>Draft Genome Sequences of Select Purple Nonsulfur Bacteria.</title>
        <authorList>
            <person name="Lasarre B."/>
            <person name="Mckinlay J.B."/>
        </authorList>
    </citation>
    <scope>NUCLEOTIDE SEQUENCE [LARGE SCALE GENOMIC DNA]</scope>
    <source>
        <strain evidence="4 5">DSM 11290</strain>
    </source>
</reference>
<dbReference type="RefSeq" id="WP_111432961.1">
    <property type="nucleotide sequence ID" value="NZ_JACIGG010000005.1"/>
</dbReference>
<dbReference type="Pfam" id="PF19295">
    <property type="entry name" value="SufBD_N"/>
    <property type="match status" value="2"/>
</dbReference>
<name>A0A327JUA9_9HYPH</name>
<organism evidence="4 5">
    <name type="scientific">Rhodobium orientis</name>
    <dbReference type="NCBI Taxonomy" id="34017"/>
    <lineage>
        <taxon>Bacteria</taxon>
        <taxon>Pseudomonadati</taxon>
        <taxon>Pseudomonadota</taxon>
        <taxon>Alphaproteobacteria</taxon>
        <taxon>Hyphomicrobiales</taxon>
        <taxon>Rhodobiaceae</taxon>
        <taxon>Rhodobium</taxon>
    </lineage>
</organism>
<dbReference type="InterPro" id="IPR037284">
    <property type="entry name" value="SUF_FeS_clus_asmbl_SufBD_sf"/>
</dbReference>
<accession>A0A327JUA9</accession>
<comment type="caution">
    <text evidence="4">The sequence shown here is derived from an EMBL/GenBank/DDBJ whole genome shotgun (WGS) entry which is preliminary data.</text>
</comment>
<dbReference type="EMBL" id="NPEV01000005">
    <property type="protein sequence ID" value="RAI29106.1"/>
    <property type="molecule type" value="Genomic_DNA"/>
</dbReference>
<evidence type="ECO:0000256" key="1">
    <source>
        <dbReference type="ARBA" id="ARBA00043967"/>
    </source>
</evidence>
<dbReference type="NCBIfam" id="TIGR01981">
    <property type="entry name" value="sufD"/>
    <property type="match status" value="1"/>
</dbReference>
<sequence>MTVKPDIPRTPAEEELLKRFADCDPCDALSSLRETAMAHFARTGLPHRRVEAYHYTDLKALIRDVPPRGTLPADELAQATVAGAPGWGNASVNRLVFIDGHFVAGLSDAGALGEGVGFIPLAKALSEKSVILERVGALPVPESDPEVALNTAFMQDGAVLEIAPGTEVATPIEILHLATGAVASFPRHLVLVGKGASVNLVETYSGPAETAYQVHATSEVDVGEGATVTFLKRQEDGSGAMHLSTTVVRLAEEARYHQTGFAIGASVARAQSFVTFAGSGAEATLDGAILGRARQHLDTTMVIDHAVPGCNSREVIRAAIDDRAKGIFQGRIVVRPDAQQTDGRMMSRALLLSDGAEVDTKPELEIFADDVQCAHGATSGEIDEDMMFYLMSRGIPADEAETMLIAAFLEEVVDAIDPEPLREALSARIEMWLGERRRPA</sequence>
<feature type="domain" description="SUF system FeS cluster assembly SufBD N-terminal" evidence="3">
    <location>
        <begin position="93"/>
        <end position="174"/>
    </location>
</feature>
<dbReference type="Proteomes" id="UP000249299">
    <property type="component" value="Unassembled WGS sequence"/>
</dbReference>
<dbReference type="OrthoDB" id="9768262at2"/>
<evidence type="ECO:0000313" key="4">
    <source>
        <dbReference type="EMBL" id="RAI29106.1"/>
    </source>
</evidence>
<dbReference type="PANTHER" id="PTHR43575">
    <property type="entry name" value="PROTEIN ABCI7, CHLOROPLASTIC"/>
    <property type="match status" value="1"/>
</dbReference>
<comment type="similarity">
    <text evidence="1">Belongs to the iron-sulfur cluster assembly SufBD family.</text>
</comment>
<evidence type="ECO:0000259" key="2">
    <source>
        <dbReference type="Pfam" id="PF01458"/>
    </source>
</evidence>